<dbReference type="PANTHER" id="PTHR38593:SF1">
    <property type="entry name" value="BLR2558 PROTEIN"/>
    <property type="match status" value="1"/>
</dbReference>
<dbReference type="Proteomes" id="UP000305398">
    <property type="component" value="Chromosome"/>
</dbReference>
<name>A0A5B7ZZI1_9BACT</name>
<accession>A0A5B7ZZI1</accession>
<feature type="domain" description="DUF4142" evidence="3">
    <location>
        <begin position="83"/>
        <end position="217"/>
    </location>
</feature>
<dbReference type="Pfam" id="PF13628">
    <property type="entry name" value="DUF4142"/>
    <property type="match status" value="1"/>
</dbReference>
<reference evidence="4 5" key="1">
    <citation type="submission" date="2019-06" db="EMBL/GenBank/DDBJ databases">
        <authorList>
            <person name="Srinivasan S."/>
        </authorList>
    </citation>
    <scope>NUCLEOTIDE SEQUENCE [LARGE SCALE GENOMIC DNA]</scope>
    <source>
        <strain evidence="4 5">17J68-5</strain>
    </source>
</reference>
<proteinExistence type="predicted"/>
<dbReference type="EMBL" id="CP040896">
    <property type="protein sequence ID" value="QDA59926.1"/>
    <property type="molecule type" value="Genomic_DNA"/>
</dbReference>
<dbReference type="KEGG" id="hyj:FHG12_07295"/>
<evidence type="ECO:0000259" key="3">
    <source>
        <dbReference type="Pfam" id="PF13628"/>
    </source>
</evidence>
<feature type="region of interest" description="Disordered" evidence="1">
    <location>
        <begin position="44"/>
        <end position="77"/>
    </location>
</feature>
<evidence type="ECO:0000313" key="5">
    <source>
        <dbReference type="Proteomes" id="UP000305398"/>
    </source>
</evidence>
<dbReference type="OrthoDB" id="883203at2"/>
<feature type="signal peptide" evidence="2">
    <location>
        <begin position="1"/>
        <end position="23"/>
    </location>
</feature>
<dbReference type="InterPro" id="IPR025419">
    <property type="entry name" value="DUF4142"/>
</dbReference>
<keyword evidence="2" id="KW-0732">Signal</keyword>
<dbReference type="PANTHER" id="PTHR38593">
    <property type="entry name" value="BLR2558 PROTEIN"/>
    <property type="match status" value="1"/>
</dbReference>
<evidence type="ECO:0000256" key="1">
    <source>
        <dbReference type="SAM" id="MobiDB-lite"/>
    </source>
</evidence>
<evidence type="ECO:0000256" key="2">
    <source>
        <dbReference type="SAM" id="SignalP"/>
    </source>
</evidence>
<gene>
    <name evidence="4" type="ORF">FHG12_07295</name>
</gene>
<evidence type="ECO:0000313" key="4">
    <source>
        <dbReference type="EMBL" id="QDA59926.1"/>
    </source>
</evidence>
<dbReference type="RefSeq" id="WP_139515105.1">
    <property type="nucleotide sequence ID" value="NZ_CP040896.1"/>
</dbReference>
<protein>
    <submittedName>
        <fullName evidence="4">DUF4142 domain-containing protein</fullName>
    </submittedName>
</protein>
<keyword evidence="5" id="KW-1185">Reference proteome</keyword>
<sequence length="223" mass="23429">MKITTLSLLCAGMLALGACSSNSGKTEDANTAGGNAGDNYMNSATNGDTSAASMPAGADTSKASAMNSSTAPADMNANMAPMTDAEFMMKADEGGHNEIGLSKLALSKGVTGEAKTYADKMIADHTKAGAELKPIAQKKNVKLSGDMDAEHKTIRDNMTKLSGKEFEKAYMDQMVTDHVKTVALFQSEIKNGKDADAKAFASKTLPVIQQHTDMAKKDSNMKM</sequence>
<organism evidence="4 5">
    <name type="scientific">Hymenobacter jejuensis</name>
    <dbReference type="NCBI Taxonomy" id="2502781"/>
    <lineage>
        <taxon>Bacteria</taxon>
        <taxon>Pseudomonadati</taxon>
        <taxon>Bacteroidota</taxon>
        <taxon>Cytophagia</taxon>
        <taxon>Cytophagales</taxon>
        <taxon>Hymenobacteraceae</taxon>
        <taxon>Hymenobacter</taxon>
    </lineage>
</organism>
<dbReference type="Gene3D" id="1.20.1260.10">
    <property type="match status" value="1"/>
</dbReference>
<dbReference type="PROSITE" id="PS51257">
    <property type="entry name" value="PROKAR_LIPOPROTEIN"/>
    <property type="match status" value="1"/>
</dbReference>
<dbReference type="InterPro" id="IPR012347">
    <property type="entry name" value="Ferritin-like"/>
</dbReference>
<feature type="chain" id="PRO_5023009982" evidence="2">
    <location>
        <begin position="24"/>
        <end position="223"/>
    </location>
</feature>
<dbReference type="AlphaFoldDB" id="A0A5B7ZZI1"/>